<keyword evidence="1" id="KW-1133">Transmembrane helix</keyword>
<evidence type="ECO:0000313" key="3">
    <source>
        <dbReference type="Proteomes" id="UP001320544"/>
    </source>
</evidence>
<dbReference type="PANTHER" id="PTHR30354">
    <property type="entry name" value="GNT FAMILY GLUCONATE TRANSPORTER"/>
    <property type="match status" value="1"/>
</dbReference>
<sequence>MLVLGVLGILLAIAALVVLAWRRWNAIVCALIATLIIGVFNGFGIWGTLTDYFLPAAGNWVTTFILMFLTSAMYAKVIGDSGAADRIAQWVLDKAGEKFIYPVLILICMILTYGGINALVIVFVFWPLAIPIARAMNKPRYIFLTIMYMGLLGGANMAMPGSPQTGNVAAAQILGTSVTAAPGWGIIATVLWFAFDVWFIYRLDRWAAKRNHTFEEGVGLPIKSRSIETCPSMVRSIIPIVVLLALFVILGNGFGPIPKMSATTAVVTANVIATIICLALNFKFYENKENGLSVGEGMKKSVFDGLMSGLSPASAMFCMVAFASVLSATPAFQSLVDIAMGSAGNPYFQGFIATQLLGVICGSAGATSTAVCNTFGAQWLAIPGVNADALTRIVSIGAAGCSTVPYSGGLFVNLDVTGCKMKHVWPQQFIACAIPAIVLCAICAGLASVGLVF</sequence>
<proteinExistence type="predicted"/>
<protein>
    <submittedName>
        <fullName evidence="2">Citrate transporter</fullName>
    </submittedName>
</protein>
<feature type="transmembrane region" description="Helical" evidence="1">
    <location>
        <begin position="233"/>
        <end position="254"/>
    </location>
</feature>
<evidence type="ECO:0000256" key="1">
    <source>
        <dbReference type="SAM" id="Phobius"/>
    </source>
</evidence>
<gene>
    <name evidence="2" type="ORF">CE91St30_05690</name>
</gene>
<accession>A0ABN6MF19</accession>
<dbReference type="InterPro" id="IPR003474">
    <property type="entry name" value="Glcn_transporter"/>
</dbReference>
<dbReference type="PANTHER" id="PTHR30354:SF7">
    <property type="entry name" value="BLL7963 PROTEIN"/>
    <property type="match status" value="1"/>
</dbReference>
<dbReference type="Proteomes" id="UP001320544">
    <property type="component" value="Chromosome"/>
</dbReference>
<reference evidence="2 3" key="1">
    <citation type="submission" date="2022-01" db="EMBL/GenBank/DDBJ databases">
        <title>Novel bile acid biosynthetic pathways are enriched in the microbiome of centenarians.</title>
        <authorList>
            <person name="Sato Y."/>
            <person name="Atarashi K."/>
            <person name="Plichta R.D."/>
            <person name="Arai Y."/>
            <person name="Sasajima S."/>
            <person name="Kearney M.S."/>
            <person name="Suda W."/>
            <person name="Takeshita K."/>
            <person name="Sasaki T."/>
            <person name="Okamoto S."/>
            <person name="Skelly N.A."/>
            <person name="Okamura Y."/>
            <person name="Vlamakis H."/>
            <person name="Li Y."/>
            <person name="Tanoue T."/>
            <person name="Takei H."/>
            <person name="Nittono H."/>
            <person name="Narushima S."/>
            <person name="Irie J."/>
            <person name="Itoh H."/>
            <person name="Moriya K."/>
            <person name="Sugiura Y."/>
            <person name="Suematsu M."/>
            <person name="Moritoki N."/>
            <person name="Shibata S."/>
            <person name="Littman R.D."/>
            <person name="Fischbach A.M."/>
            <person name="Uwamino Y."/>
            <person name="Inoue T."/>
            <person name="Honda A."/>
            <person name="Hattori M."/>
            <person name="Murai T."/>
            <person name="Xavier J.R."/>
            <person name="Hirose N."/>
            <person name="Honda K."/>
        </authorList>
    </citation>
    <scope>NUCLEOTIDE SEQUENCE [LARGE SCALE GENOMIC DNA]</scope>
    <source>
        <strain evidence="2 3">CE91-St30</strain>
    </source>
</reference>
<evidence type="ECO:0000313" key="2">
    <source>
        <dbReference type="EMBL" id="BDE95236.1"/>
    </source>
</evidence>
<feature type="transmembrane region" description="Helical" evidence="1">
    <location>
        <begin position="24"/>
        <end position="46"/>
    </location>
</feature>
<dbReference type="Pfam" id="PF02447">
    <property type="entry name" value="GntP_permease"/>
    <property type="match status" value="1"/>
</dbReference>
<keyword evidence="1" id="KW-0472">Membrane</keyword>
<keyword evidence="3" id="KW-1185">Reference proteome</keyword>
<keyword evidence="1" id="KW-0812">Transmembrane</keyword>
<feature type="transmembrane region" description="Helical" evidence="1">
    <location>
        <begin position="141"/>
        <end position="159"/>
    </location>
</feature>
<feature type="transmembrane region" description="Helical" evidence="1">
    <location>
        <begin position="302"/>
        <end position="327"/>
    </location>
</feature>
<feature type="transmembrane region" description="Helical" evidence="1">
    <location>
        <begin position="347"/>
        <end position="366"/>
    </location>
</feature>
<feature type="transmembrane region" description="Helical" evidence="1">
    <location>
        <begin position="429"/>
        <end position="452"/>
    </location>
</feature>
<feature type="transmembrane region" description="Helical" evidence="1">
    <location>
        <begin position="58"/>
        <end position="79"/>
    </location>
</feature>
<feature type="transmembrane region" description="Helical" evidence="1">
    <location>
        <begin position="260"/>
        <end position="282"/>
    </location>
</feature>
<name>A0ABN6MF19_9ACTN</name>
<feature type="transmembrane region" description="Helical" evidence="1">
    <location>
        <begin position="99"/>
        <end position="129"/>
    </location>
</feature>
<dbReference type="EMBL" id="AP025564">
    <property type="protein sequence ID" value="BDE95236.1"/>
    <property type="molecule type" value="Genomic_DNA"/>
</dbReference>
<organism evidence="2 3">
    <name type="scientific">Raoultibacter timonensis</name>
    <dbReference type="NCBI Taxonomy" id="1907662"/>
    <lineage>
        <taxon>Bacteria</taxon>
        <taxon>Bacillati</taxon>
        <taxon>Actinomycetota</taxon>
        <taxon>Coriobacteriia</taxon>
        <taxon>Eggerthellales</taxon>
        <taxon>Eggerthellaceae</taxon>
        <taxon>Raoultibacter</taxon>
    </lineage>
</organism>
<feature type="transmembrane region" description="Helical" evidence="1">
    <location>
        <begin position="179"/>
        <end position="201"/>
    </location>
</feature>